<protein>
    <submittedName>
        <fullName evidence="2">Uncharacterized protein</fullName>
    </submittedName>
</protein>
<keyword evidence="1" id="KW-1133">Transmembrane helix</keyword>
<feature type="transmembrane region" description="Helical" evidence="1">
    <location>
        <begin position="132"/>
        <end position="154"/>
    </location>
</feature>
<evidence type="ECO:0000313" key="2">
    <source>
        <dbReference type="EMBL" id="KAJ4450985.1"/>
    </source>
</evidence>
<name>A0ABQ8TWB6_PERAM</name>
<dbReference type="PANTHER" id="PTHR21879:SF18">
    <property type="entry name" value="LD17368P"/>
    <property type="match status" value="1"/>
</dbReference>
<dbReference type="Proteomes" id="UP001148838">
    <property type="component" value="Unassembled WGS sequence"/>
</dbReference>
<sequence>MRAVLRCIQIYRSLKSFFDRDIVDLTGGLSFVRERDSKNQAKPRTTEDVLEDDQVLRATDVEKRESALESFVFQKVVAFFQERSIRWNLAPAFSEMTTTARGIVNNIPEDFRQKVADLVTEGRGKKRILKTLLPILIGVKVKAVAVMVLAYFGIALIAKKALLLSLISLAISAFSMMRKFLSQRSHHPHHEVHESYASPHSWGGYSMGYDSSGYGHGEYGSHSSQVAHTMAYGSQKAARRR</sequence>
<dbReference type="Pfam" id="PF07898">
    <property type="entry name" value="DUF1676"/>
    <property type="match status" value="1"/>
</dbReference>
<evidence type="ECO:0000256" key="1">
    <source>
        <dbReference type="SAM" id="Phobius"/>
    </source>
</evidence>
<gene>
    <name evidence="2" type="ORF">ANN_02420</name>
</gene>
<keyword evidence="1" id="KW-0472">Membrane</keyword>
<evidence type="ECO:0000313" key="3">
    <source>
        <dbReference type="Proteomes" id="UP001148838"/>
    </source>
</evidence>
<keyword evidence="3" id="KW-1185">Reference proteome</keyword>
<keyword evidence="1" id="KW-0812">Transmembrane</keyword>
<dbReference type="EMBL" id="JAJSOF020000001">
    <property type="protein sequence ID" value="KAJ4450985.1"/>
    <property type="molecule type" value="Genomic_DNA"/>
</dbReference>
<organism evidence="2 3">
    <name type="scientific">Periplaneta americana</name>
    <name type="common">American cockroach</name>
    <name type="synonym">Blatta americana</name>
    <dbReference type="NCBI Taxonomy" id="6978"/>
    <lineage>
        <taxon>Eukaryota</taxon>
        <taxon>Metazoa</taxon>
        <taxon>Ecdysozoa</taxon>
        <taxon>Arthropoda</taxon>
        <taxon>Hexapoda</taxon>
        <taxon>Insecta</taxon>
        <taxon>Pterygota</taxon>
        <taxon>Neoptera</taxon>
        <taxon>Polyneoptera</taxon>
        <taxon>Dictyoptera</taxon>
        <taxon>Blattodea</taxon>
        <taxon>Blattoidea</taxon>
        <taxon>Blattidae</taxon>
        <taxon>Blattinae</taxon>
        <taxon>Periplaneta</taxon>
    </lineage>
</organism>
<accession>A0ABQ8TWB6</accession>
<dbReference type="PANTHER" id="PTHR21879">
    <property type="entry name" value="FI03362P-RELATED-RELATED"/>
    <property type="match status" value="1"/>
</dbReference>
<reference evidence="2 3" key="1">
    <citation type="journal article" date="2022" name="Allergy">
        <title>Genome assembly and annotation of Periplaneta americana reveal a comprehensive cockroach allergen profile.</title>
        <authorList>
            <person name="Wang L."/>
            <person name="Xiong Q."/>
            <person name="Saelim N."/>
            <person name="Wang L."/>
            <person name="Nong W."/>
            <person name="Wan A.T."/>
            <person name="Shi M."/>
            <person name="Liu X."/>
            <person name="Cao Q."/>
            <person name="Hui J.H.L."/>
            <person name="Sookrung N."/>
            <person name="Leung T.F."/>
            <person name="Tungtrongchitr A."/>
            <person name="Tsui S.K.W."/>
        </authorList>
    </citation>
    <scope>NUCLEOTIDE SEQUENCE [LARGE SCALE GENOMIC DNA]</scope>
    <source>
        <strain evidence="2">PWHHKU_190912</strain>
    </source>
</reference>
<comment type="caution">
    <text evidence="2">The sequence shown here is derived from an EMBL/GenBank/DDBJ whole genome shotgun (WGS) entry which is preliminary data.</text>
</comment>
<proteinExistence type="predicted"/>
<dbReference type="InterPro" id="IPR012464">
    <property type="entry name" value="DUF1676"/>
</dbReference>